<organism evidence="1 2">
    <name type="scientific">Arctium lappa</name>
    <name type="common">Greater burdock</name>
    <name type="synonym">Lappa major</name>
    <dbReference type="NCBI Taxonomy" id="4217"/>
    <lineage>
        <taxon>Eukaryota</taxon>
        <taxon>Viridiplantae</taxon>
        <taxon>Streptophyta</taxon>
        <taxon>Embryophyta</taxon>
        <taxon>Tracheophyta</taxon>
        <taxon>Spermatophyta</taxon>
        <taxon>Magnoliopsida</taxon>
        <taxon>eudicotyledons</taxon>
        <taxon>Gunneridae</taxon>
        <taxon>Pentapetalae</taxon>
        <taxon>asterids</taxon>
        <taxon>campanulids</taxon>
        <taxon>Asterales</taxon>
        <taxon>Asteraceae</taxon>
        <taxon>Carduoideae</taxon>
        <taxon>Cardueae</taxon>
        <taxon>Arctiinae</taxon>
        <taxon>Arctium</taxon>
    </lineage>
</organism>
<accession>A0ACB9FGI8</accession>
<comment type="caution">
    <text evidence="1">The sequence shown here is derived from an EMBL/GenBank/DDBJ whole genome shotgun (WGS) entry which is preliminary data.</text>
</comment>
<proteinExistence type="predicted"/>
<name>A0ACB9FGI8_ARCLA</name>
<evidence type="ECO:0000313" key="2">
    <source>
        <dbReference type="Proteomes" id="UP001055879"/>
    </source>
</evidence>
<gene>
    <name evidence="1" type="ORF">L6452_01087</name>
</gene>
<reference evidence="2" key="1">
    <citation type="journal article" date="2022" name="Mol. Ecol. Resour.">
        <title>The genomes of chicory, endive, great burdock and yacon provide insights into Asteraceae palaeo-polyploidization history and plant inulin production.</title>
        <authorList>
            <person name="Fan W."/>
            <person name="Wang S."/>
            <person name="Wang H."/>
            <person name="Wang A."/>
            <person name="Jiang F."/>
            <person name="Liu H."/>
            <person name="Zhao H."/>
            <person name="Xu D."/>
            <person name="Zhang Y."/>
        </authorList>
    </citation>
    <scope>NUCLEOTIDE SEQUENCE [LARGE SCALE GENOMIC DNA]</scope>
    <source>
        <strain evidence="2">cv. Niubang</strain>
    </source>
</reference>
<keyword evidence="2" id="KW-1185">Reference proteome</keyword>
<sequence length="160" mass="17958">MAIDIGTLKARYIDSCSDWSILPNKAVLSAFFKAELNKSNNEESSFVIFLDDLKGVDFHPLYNVFAQIDISEINSVDILQKSSCSLEGDSVLLLLRAVNQKLRVVDLQDRIFGKDFLLYVLHILTEVIGFCYFPFILHACPFLQIVLLLASPVMPSLTLA</sequence>
<protein>
    <submittedName>
        <fullName evidence="1">Uncharacterized protein</fullName>
    </submittedName>
</protein>
<evidence type="ECO:0000313" key="1">
    <source>
        <dbReference type="EMBL" id="KAI3769970.1"/>
    </source>
</evidence>
<dbReference type="Proteomes" id="UP001055879">
    <property type="component" value="Linkage Group LG01"/>
</dbReference>
<dbReference type="EMBL" id="CM042047">
    <property type="protein sequence ID" value="KAI3769970.1"/>
    <property type="molecule type" value="Genomic_DNA"/>
</dbReference>
<reference evidence="1 2" key="2">
    <citation type="journal article" date="2022" name="Mol. Ecol. Resour.">
        <title>The genomes of chicory, endive, great burdock and yacon provide insights into Asteraceae paleo-polyploidization history and plant inulin production.</title>
        <authorList>
            <person name="Fan W."/>
            <person name="Wang S."/>
            <person name="Wang H."/>
            <person name="Wang A."/>
            <person name="Jiang F."/>
            <person name="Liu H."/>
            <person name="Zhao H."/>
            <person name="Xu D."/>
            <person name="Zhang Y."/>
        </authorList>
    </citation>
    <scope>NUCLEOTIDE SEQUENCE [LARGE SCALE GENOMIC DNA]</scope>
    <source>
        <strain evidence="2">cv. Niubang</strain>
    </source>
</reference>